<protein>
    <submittedName>
        <fullName evidence="2">Uncharacterized protein</fullName>
    </submittedName>
</protein>
<organism evidence="2 3">
    <name type="scientific">Haemonchus placei</name>
    <name type="common">Barber's pole worm</name>
    <dbReference type="NCBI Taxonomy" id="6290"/>
    <lineage>
        <taxon>Eukaryota</taxon>
        <taxon>Metazoa</taxon>
        <taxon>Ecdysozoa</taxon>
        <taxon>Nematoda</taxon>
        <taxon>Chromadorea</taxon>
        <taxon>Rhabditida</taxon>
        <taxon>Rhabditina</taxon>
        <taxon>Rhabditomorpha</taxon>
        <taxon>Strongyloidea</taxon>
        <taxon>Trichostrongylidae</taxon>
        <taxon>Haemonchus</taxon>
    </lineage>
</organism>
<accession>A0A3P7TNQ5</accession>
<dbReference type="EMBL" id="UZAF01016199">
    <property type="protein sequence ID" value="VDO22961.1"/>
    <property type="molecule type" value="Genomic_DNA"/>
</dbReference>
<name>A0A3P7TNQ5_HAEPC</name>
<reference evidence="2 3" key="1">
    <citation type="submission" date="2018-11" db="EMBL/GenBank/DDBJ databases">
        <authorList>
            <consortium name="Pathogen Informatics"/>
        </authorList>
    </citation>
    <scope>NUCLEOTIDE SEQUENCE [LARGE SCALE GENOMIC DNA]</scope>
    <source>
        <strain evidence="2 3">MHpl1</strain>
    </source>
</reference>
<sequence length="74" mass="7844">MSPVKSSLASQSSSSSSESDVSISGCLLDSSSPEILNLSNFALTFSNLLLALGASSSSWKFVQSHENFEFSVDY</sequence>
<keyword evidence="3" id="KW-1185">Reference proteome</keyword>
<gene>
    <name evidence="2" type="ORF">HPLM_LOCUS4321</name>
</gene>
<evidence type="ECO:0000256" key="1">
    <source>
        <dbReference type="SAM" id="MobiDB-lite"/>
    </source>
</evidence>
<proteinExistence type="predicted"/>
<feature type="region of interest" description="Disordered" evidence="1">
    <location>
        <begin position="1"/>
        <end position="24"/>
    </location>
</feature>
<dbReference type="AlphaFoldDB" id="A0A3P7TNQ5"/>
<evidence type="ECO:0000313" key="3">
    <source>
        <dbReference type="Proteomes" id="UP000268014"/>
    </source>
</evidence>
<dbReference type="Proteomes" id="UP000268014">
    <property type="component" value="Unassembled WGS sequence"/>
</dbReference>
<evidence type="ECO:0000313" key="2">
    <source>
        <dbReference type="EMBL" id="VDO22961.1"/>
    </source>
</evidence>